<organism evidence="6 7">
    <name type="scientific">Mucilaginibacter paludis DSM 18603</name>
    <dbReference type="NCBI Taxonomy" id="714943"/>
    <lineage>
        <taxon>Bacteria</taxon>
        <taxon>Pseudomonadati</taxon>
        <taxon>Bacteroidota</taxon>
        <taxon>Sphingobacteriia</taxon>
        <taxon>Sphingobacteriales</taxon>
        <taxon>Sphingobacteriaceae</taxon>
        <taxon>Mucilaginibacter</taxon>
    </lineage>
</organism>
<name>H1Y4M0_9SPHI</name>
<dbReference type="EMBL" id="CM001403">
    <property type="protein sequence ID" value="EHQ26804.1"/>
    <property type="molecule type" value="Genomic_DNA"/>
</dbReference>
<gene>
    <name evidence="6" type="ORF">Mucpa_2691</name>
</gene>
<keyword evidence="5" id="KW-0460">Magnesium</keyword>
<keyword evidence="3 4" id="KW-0067">ATP-binding</keyword>
<keyword evidence="5" id="KW-0479">Metal-binding</keyword>
<dbReference type="STRING" id="714943.Mucpa_2691"/>
<dbReference type="PIRSF" id="PIRSF006806">
    <property type="entry name" value="FTHF_cligase"/>
    <property type="match status" value="1"/>
</dbReference>
<dbReference type="GO" id="GO:0009396">
    <property type="term" value="P:folic acid-containing compound biosynthetic process"/>
    <property type="evidence" value="ECO:0007669"/>
    <property type="project" value="TreeGrafter"/>
</dbReference>
<evidence type="ECO:0000256" key="5">
    <source>
        <dbReference type="RuleBase" id="RU361279"/>
    </source>
</evidence>
<feature type="binding site" evidence="4">
    <location>
        <begin position="134"/>
        <end position="142"/>
    </location>
    <ligand>
        <name>ATP</name>
        <dbReference type="ChEBI" id="CHEBI:30616"/>
    </ligand>
</feature>
<dbReference type="HOGENOM" id="CLU_066245_0_2_10"/>
<comment type="cofactor">
    <cofactor evidence="5">
        <name>Mg(2+)</name>
        <dbReference type="ChEBI" id="CHEBI:18420"/>
    </cofactor>
</comment>
<dbReference type="PANTHER" id="PTHR23407:SF1">
    <property type="entry name" value="5-FORMYLTETRAHYDROFOLATE CYCLO-LIGASE"/>
    <property type="match status" value="1"/>
</dbReference>
<dbReference type="InterPro" id="IPR037171">
    <property type="entry name" value="NagB/RpiA_transferase-like"/>
</dbReference>
<dbReference type="AlphaFoldDB" id="H1Y4M0"/>
<evidence type="ECO:0000256" key="4">
    <source>
        <dbReference type="PIRSR" id="PIRSR006806-1"/>
    </source>
</evidence>
<accession>H1Y4M0</accession>
<protein>
    <recommendedName>
        <fullName evidence="5">5-formyltetrahydrofolate cyclo-ligase</fullName>
        <ecNumber evidence="5">6.3.3.2</ecNumber>
    </recommendedName>
</protein>
<dbReference type="Proteomes" id="UP000002774">
    <property type="component" value="Chromosome"/>
</dbReference>
<dbReference type="InterPro" id="IPR002698">
    <property type="entry name" value="FTHF_cligase"/>
</dbReference>
<feature type="binding site" evidence="4">
    <location>
        <position position="48"/>
    </location>
    <ligand>
        <name>substrate</name>
    </ligand>
</feature>
<dbReference type="SUPFAM" id="SSF100950">
    <property type="entry name" value="NagB/RpiA/CoA transferase-like"/>
    <property type="match status" value="1"/>
</dbReference>
<dbReference type="GO" id="GO:0035999">
    <property type="term" value="P:tetrahydrofolate interconversion"/>
    <property type="evidence" value="ECO:0007669"/>
    <property type="project" value="TreeGrafter"/>
</dbReference>
<dbReference type="Pfam" id="PF01812">
    <property type="entry name" value="5-FTHF_cyc-lig"/>
    <property type="match status" value="1"/>
</dbReference>
<evidence type="ECO:0000313" key="7">
    <source>
        <dbReference type="Proteomes" id="UP000002774"/>
    </source>
</evidence>
<evidence type="ECO:0000313" key="6">
    <source>
        <dbReference type="EMBL" id="EHQ26804.1"/>
    </source>
</evidence>
<dbReference type="NCBIfam" id="TIGR02727">
    <property type="entry name" value="MTHFS_bact"/>
    <property type="match status" value="1"/>
</dbReference>
<dbReference type="GO" id="GO:0030272">
    <property type="term" value="F:5-formyltetrahydrofolate cyclo-ligase activity"/>
    <property type="evidence" value="ECO:0007669"/>
    <property type="project" value="UniProtKB-EC"/>
</dbReference>
<dbReference type="RefSeq" id="WP_008506998.1">
    <property type="nucleotide sequence ID" value="NZ_CM001403.1"/>
</dbReference>
<dbReference type="Gene3D" id="3.40.50.10420">
    <property type="entry name" value="NagB/RpiA/CoA transferase-like"/>
    <property type="match status" value="1"/>
</dbReference>
<keyword evidence="2 4" id="KW-0547">Nucleotide-binding</keyword>
<dbReference type="GO" id="GO:0046872">
    <property type="term" value="F:metal ion binding"/>
    <property type="evidence" value="ECO:0007669"/>
    <property type="project" value="UniProtKB-KW"/>
</dbReference>
<evidence type="ECO:0000256" key="2">
    <source>
        <dbReference type="ARBA" id="ARBA00022741"/>
    </source>
</evidence>
<dbReference type="OrthoDB" id="9801938at2"/>
<dbReference type="EC" id="6.3.3.2" evidence="5"/>
<sequence>MKKQELRKLYLQKRLELPPEAYQQLNEKLLSQFRKLNLNHIKCIHFFLPMREKVEPDTWLMINWIKQNHPLIRLTYPKADFATNRMRHFLDDNALEIANNSFGIPEPVAGTEINPAEIDLLLVPLLAFDQLGYRVGYGKGFYDRFMSECKPGTLFTGLSFFDPVDAIDDINSFDIPLHQCITPKKTWAFTGNL</sequence>
<dbReference type="PANTHER" id="PTHR23407">
    <property type="entry name" value="ATPASE INHIBITOR/5-FORMYLTETRAHYDROFOLATE CYCLO-LIGASE"/>
    <property type="match status" value="1"/>
</dbReference>
<proteinExistence type="inferred from homology"/>
<feature type="binding site" evidence="4">
    <location>
        <position position="55"/>
    </location>
    <ligand>
        <name>substrate</name>
    </ligand>
</feature>
<dbReference type="InterPro" id="IPR024185">
    <property type="entry name" value="FTHF_cligase-like_sf"/>
</dbReference>
<reference evidence="6" key="1">
    <citation type="submission" date="2011-09" db="EMBL/GenBank/DDBJ databases">
        <title>The permanent draft genome of Mucilaginibacter paludis DSM 18603.</title>
        <authorList>
            <consortium name="US DOE Joint Genome Institute (JGI-PGF)"/>
            <person name="Lucas S."/>
            <person name="Han J."/>
            <person name="Lapidus A."/>
            <person name="Bruce D."/>
            <person name="Goodwin L."/>
            <person name="Pitluck S."/>
            <person name="Peters L."/>
            <person name="Kyrpides N."/>
            <person name="Mavromatis K."/>
            <person name="Ivanova N."/>
            <person name="Mikhailova N."/>
            <person name="Held B."/>
            <person name="Detter J.C."/>
            <person name="Tapia R."/>
            <person name="Han C."/>
            <person name="Land M."/>
            <person name="Hauser L."/>
            <person name="Markowitz V."/>
            <person name="Cheng J.-F."/>
            <person name="Hugenholtz P."/>
            <person name="Woyke T."/>
            <person name="Wu D."/>
            <person name="Tindall B."/>
            <person name="Brambilla E."/>
            <person name="Klenk H.-P."/>
            <person name="Eisen J.A."/>
        </authorList>
    </citation>
    <scope>NUCLEOTIDE SEQUENCE [LARGE SCALE GENOMIC DNA]</scope>
    <source>
        <strain evidence="6">DSM 18603</strain>
    </source>
</reference>
<dbReference type="GO" id="GO:0005524">
    <property type="term" value="F:ATP binding"/>
    <property type="evidence" value="ECO:0007669"/>
    <property type="project" value="UniProtKB-KW"/>
</dbReference>
<evidence type="ECO:0000256" key="3">
    <source>
        <dbReference type="ARBA" id="ARBA00022840"/>
    </source>
</evidence>
<comment type="catalytic activity">
    <reaction evidence="5">
        <text>(6S)-5-formyl-5,6,7,8-tetrahydrofolate + ATP = (6R)-5,10-methenyltetrahydrofolate + ADP + phosphate</text>
        <dbReference type="Rhea" id="RHEA:10488"/>
        <dbReference type="ChEBI" id="CHEBI:30616"/>
        <dbReference type="ChEBI" id="CHEBI:43474"/>
        <dbReference type="ChEBI" id="CHEBI:57455"/>
        <dbReference type="ChEBI" id="CHEBI:57457"/>
        <dbReference type="ChEBI" id="CHEBI:456216"/>
        <dbReference type="EC" id="6.3.3.2"/>
    </reaction>
</comment>
<feature type="binding site" evidence="4">
    <location>
        <begin position="3"/>
        <end position="7"/>
    </location>
    <ligand>
        <name>ATP</name>
        <dbReference type="ChEBI" id="CHEBI:30616"/>
    </ligand>
</feature>
<comment type="similarity">
    <text evidence="1 5">Belongs to the 5-formyltetrahydrofolate cyclo-ligase family.</text>
</comment>
<evidence type="ECO:0000256" key="1">
    <source>
        <dbReference type="ARBA" id="ARBA00010638"/>
    </source>
</evidence>
<dbReference type="eggNOG" id="COG0212">
    <property type="taxonomic scope" value="Bacteria"/>
</dbReference>
<keyword evidence="7" id="KW-1185">Reference proteome</keyword>